<comment type="caution">
    <text evidence="1">The sequence shown here is derived from an EMBL/GenBank/DDBJ whole genome shotgun (WGS) entry which is preliminary data.</text>
</comment>
<name>A0A8H6YJK7_9AGAR</name>
<evidence type="ECO:0000313" key="1">
    <source>
        <dbReference type="EMBL" id="KAF7361028.1"/>
    </source>
</evidence>
<reference evidence="1" key="1">
    <citation type="submission" date="2020-05" db="EMBL/GenBank/DDBJ databases">
        <title>Mycena genomes resolve the evolution of fungal bioluminescence.</title>
        <authorList>
            <person name="Tsai I.J."/>
        </authorList>
    </citation>
    <scope>NUCLEOTIDE SEQUENCE</scope>
    <source>
        <strain evidence="1">160909Yilan</strain>
    </source>
</reference>
<evidence type="ECO:0008006" key="3">
    <source>
        <dbReference type="Google" id="ProtNLM"/>
    </source>
</evidence>
<dbReference type="Proteomes" id="UP000623467">
    <property type="component" value="Unassembled WGS sequence"/>
</dbReference>
<sequence length="373" mass="42468">MPGPRNKEKKKKTKDAKQPNRQMGSLFIQKLPLEIRLEIYSHLFASTRLVWGERALSRIGRQRIASVPNTIAILRTCRQIRAEIGTIWLHQVLFCFESPEAMLNKLANIPIATRALVRHVRVSGDPLMLSWEDDDVYYRTHQVLKLLPGLALDRLTILGSRVPEVCYETLDKLVHHGTGWKELYYLSHNSTFLGYEHEWFAAVGDPDEDRYLRVPQPAGWQRVLEKRDSAGTGASVTIFRASSRTSCSVLLQPATRAAFVQTLPPGKDLATFGKEEDAAVMAPGEREKEVLVIVRRGRGVDYAEKENSHYLKDGDIREDSPGKSWKQIKAGQDKLLSNDDDDFFSDDEDDPPVVENYTCVDEYVWPPLHFQPK</sequence>
<protein>
    <recommendedName>
        <fullName evidence="3">F-box domain-containing protein</fullName>
    </recommendedName>
</protein>
<keyword evidence="2" id="KW-1185">Reference proteome</keyword>
<evidence type="ECO:0000313" key="2">
    <source>
        <dbReference type="Proteomes" id="UP000623467"/>
    </source>
</evidence>
<gene>
    <name evidence="1" type="ORF">MSAN_01133200</name>
</gene>
<dbReference type="AlphaFoldDB" id="A0A8H6YJK7"/>
<dbReference type="OrthoDB" id="72726at2759"/>
<accession>A0A8H6YJK7</accession>
<organism evidence="1 2">
    <name type="scientific">Mycena sanguinolenta</name>
    <dbReference type="NCBI Taxonomy" id="230812"/>
    <lineage>
        <taxon>Eukaryota</taxon>
        <taxon>Fungi</taxon>
        <taxon>Dikarya</taxon>
        <taxon>Basidiomycota</taxon>
        <taxon>Agaricomycotina</taxon>
        <taxon>Agaricomycetes</taxon>
        <taxon>Agaricomycetidae</taxon>
        <taxon>Agaricales</taxon>
        <taxon>Marasmiineae</taxon>
        <taxon>Mycenaceae</taxon>
        <taxon>Mycena</taxon>
    </lineage>
</organism>
<proteinExistence type="predicted"/>
<dbReference type="EMBL" id="JACAZH010000008">
    <property type="protein sequence ID" value="KAF7361028.1"/>
    <property type="molecule type" value="Genomic_DNA"/>
</dbReference>
<dbReference type="PANTHER" id="PTHR38790">
    <property type="entry name" value="2EXR DOMAIN-CONTAINING PROTEIN-RELATED"/>
    <property type="match status" value="1"/>
</dbReference>